<dbReference type="InterPro" id="IPR011990">
    <property type="entry name" value="TPR-like_helical_dom_sf"/>
</dbReference>
<proteinExistence type="predicted"/>
<dbReference type="RefSeq" id="WP_178931545.1">
    <property type="nucleotide sequence ID" value="NZ_JACBAZ010000002.1"/>
</dbReference>
<gene>
    <name evidence="2" type="ORF">HW115_05230</name>
</gene>
<reference evidence="2 3" key="1">
    <citation type="submission" date="2020-07" db="EMBL/GenBank/DDBJ databases">
        <title>Roseicoccus Jingziensis gen. nov., sp. nov., isolated from coastal seawater.</title>
        <authorList>
            <person name="Feng X."/>
        </authorList>
    </citation>
    <scope>NUCLEOTIDE SEQUENCE [LARGE SCALE GENOMIC DNA]</scope>
    <source>
        <strain evidence="2 3">N1E253</strain>
    </source>
</reference>
<dbReference type="SUPFAM" id="SSF48452">
    <property type="entry name" value="TPR-like"/>
    <property type="match status" value="1"/>
</dbReference>
<dbReference type="EMBL" id="JACBAZ010000002">
    <property type="protein sequence ID" value="NWK55000.1"/>
    <property type="molecule type" value="Genomic_DNA"/>
</dbReference>
<keyword evidence="1" id="KW-0472">Membrane</keyword>
<comment type="caution">
    <text evidence="2">The sequence shown here is derived from an EMBL/GenBank/DDBJ whole genome shotgun (WGS) entry which is preliminary data.</text>
</comment>
<dbReference type="AlphaFoldDB" id="A0A851GJX0"/>
<dbReference type="Gene3D" id="1.25.40.10">
    <property type="entry name" value="Tetratricopeptide repeat domain"/>
    <property type="match status" value="2"/>
</dbReference>
<organism evidence="2 3">
    <name type="scientific">Oceaniferula marina</name>
    <dbReference type="NCBI Taxonomy" id="2748318"/>
    <lineage>
        <taxon>Bacteria</taxon>
        <taxon>Pseudomonadati</taxon>
        <taxon>Verrucomicrobiota</taxon>
        <taxon>Verrucomicrobiia</taxon>
        <taxon>Verrucomicrobiales</taxon>
        <taxon>Verrucomicrobiaceae</taxon>
        <taxon>Oceaniferula</taxon>
    </lineage>
</organism>
<sequence>MKDMKISGKHERGVNGLPGCRGAKWAAGVMSLMDQRRCRFFAGAMAGAALWLTPTMFQEVLADTPSGEPIDLESTGVLDPPTEEEVRAMLNALSDVSFEKRQRATVELWQLGEEVLPALKKVAGGKDPEVAARASELMLYISAGVLFDSSDEVKALVLKFSRGNTKTKVEILGKLTELGQWKQVLHLAGMEKDPEVQERLSGVVRKTASRAAREAVIDGDLELASEILQLSGDGDQALVVRAWFYSLQGKYEEELAKARELSGKKGSQWRLALHRAHGNLDGALKEVKSGGSDGLGAQLQVLVGNPGPLLLIGMDDALQDAVLARACQIQQARLQSDRNKADMLARDLERMAVNEDVAGSVVSGLAANGYRDAALKLMERFDKASVFEYYDSTESPEKALAALGIPKDSVPPYTDWVKAHSEQLLEDEDKEGYLDMLLLAGFLVRHGEAEHASAVLEPLMKGLEDDGADIWFDLIEDMPLFELGTQAVDLLIARGNEDGEIDLGVRHLVDTSKQSDTMWAWLKKRNDGDADKSLRQIALLAGLLKDQDGATAALHQELVDEAGKGEGELQDARYLALFTFAIKRHELATASTLVDQIAQGNERWQQTKLFLDTALLRWQKVEPAYEALEAQDPGNYNNLVKWAMVLRKLGQAQKAREVLDRALVLTMGDLGALNTIALNLSNAGYSDEAWSLWKRVAMMSEAGEADYDRSILYMANYSSPEKSGASWKIHASIAEVYAGFTMRGRGMGSTGGILNARFKADFYRGMDYLTVGKKKEGVKLLGSSCRLNPGSGVLADEFFPALRGVGVQREYDQWFDETYQHVAAACERFPRAHNSHNTAAWLASRSLRRLDDALRHAEAAVSLRPNQGAYLDTMAEVWFARGNRKKAIEWSDKAVAVSISHAQGAPRAESMVLNNYYELTKQRERFKHGKMPKVKKR</sequence>
<keyword evidence="1" id="KW-1133">Transmembrane helix</keyword>
<dbReference type="Proteomes" id="UP000557872">
    <property type="component" value="Unassembled WGS sequence"/>
</dbReference>
<name>A0A851GJX0_9BACT</name>
<evidence type="ECO:0000256" key="1">
    <source>
        <dbReference type="SAM" id="Phobius"/>
    </source>
</evidence>
<evidence type="ECO:0000313" key="3">
    <source>
        <dbReference type="Proteomes" id="UP000557872"/>
    </source>
</evidence>
<accession>A0A851GJX0</accession>
<evidence type="ECO:0000313" key="2">
    <source>
        <dbReference type="EMBL" id="NWK55000.1"/>
    </source>
</evidence>
<protein>
    <recommendedName>
        <fullName evidence="4">Tetratricopeptide repeat protein</fullName>
    </recommendedName>
</protein>
<evidence type="ECO:0008006" key="4">
    <source>
        <dbReference type="Google" id="ProtNLM"/>
    </source>
</evidence>
<feature type="transmembrane region" description="Helical" evidence="1">
    <location>
        <begin position="40"/>
        <end position="57"/>
    </location>
</feature>
<keyword evidence="1" id="KW-0812">Transmembrane</keyword>
<keyword evidence="3" id="KW-1185">Reference proteome</keyword>